<organism evidence="1 2">
    <name type="scientific">Phaeosphaeria nodorum (strain SN15 / ATCC MYA-4574 / FGSC 10173)</name>
    <name type="common">Glume blotch fungus</name>
    <name type="synonym">Parastagonospora nodorum</name>
    <dbReference type="NCBI Taxonomy" id="321614"/>
    <lineage>
        <taxon>Eukaryota</taxon>
        <taxon>Fungi</taxon>
        <taxon>Dikarya</taxon>
        <taxon>Ascomycota</taxon>
        <taxon>Pezizomycotina</taxon>
        <taxon>Dothideomycetes</taxon>
        <taxon>Pleosporomycetidae</taxon>
        <taxon>Pleosporales</taxon>
        <taxon>Pleosporineae</taxon>
        <taxon>Phaeosphaeriaceae</taxon>
        <taxon>Parastagonospora</taxon>
    </lineage>
</organism>
<dbReference type="AlphaFoldDB" id="A0A7U2HVT4"/>
<proteinExistence type="predicted"/>
<evidence type="ECO:0000313" key="2">
    <source>
        <dbReference type="Proteomes" id="UP000663193"/>
    </source>
</evidence>
<accession>A0A7U2HVT4</accession>
<dbReference type="VEuPathDB" id="FungiDB:JI435_000230"/>
<protein>
    <submittedName>
        <fullName evidence="1">Uncharacterized protein</fullName>
    </submittedName>
</protein>
<evidence type="ECO:0000313" key="1">
    <source>
        <dbReference type="EMBL" id="QRC90511.1"/>
    </source>
</evidence>
<dbReference type="EMBL" id="CP069023">
    <property type="protein sequence ID" value="QRC90511.1"/>
    <property type="molecule type" value="Genomic_DNA"/>
</dbReference>
<gene>
    <name evidence="1" type="ORF">JI435_000230</name>
</gene>
<reference evidence="2" key="1">
    <citation type="journal article" date="2021" name="BMC Genomics">
        <title>Chromosome-level genome assembly and manually-curated proteome of model necrotroph Parastagonospora nodorum Sn15 reveals a genome-wide trove of candidate effector homologs, and redundancy of virulence-related functions within an accessory chromosome.</title>
        <authorList>
            <person name="Bertazzoni S."/>
            <person name="Jones D.A.B."/>
            <person name="Phan H.T."/>
            <person name="Tan K.-C."/>
            <person name="Hane J.K."/>
        </authorList>
    </citation>
    <scope>NUCLEOTIDE SEQUENCE [LARGE SCALE GENOMIC DNA]</scope>
    <source>
        <strain evidence="2">SN15 / ATCC MYA-4574 / FGSC 10173)</strain>
    </source>
</reference>
<sequence length="67" mass="7528">MIKQQRNKLQHARLTAARTAERHLRFTRTLSPITPHIPTTTSHHCGKAKCKQGLAQTPYVAQGVELV</sequence>
<dbReference type="Proteomes" id="UP000663193">
    <property type="component" value="Chromosome 1"/>
</dbReference>
<name>A0A7U2HVT4_PHANO</name>
<keyword evidence="2" id="KW-1185">Reference proteome</keyword>